<evidence type="ECO:0000313" key="3">
    <source>
        <dbReference type="EMBL" id="JAC30769.1"/>
    </source>
</evidence>
<feature type="signal peptide" evidence="2">
    <location>
        <begin position="1"/>
        <end position="19"/>
    </location>
</feature>
<feature type="chain" id="PRO_5001520904" evidence="2">
    <location>
        <begin position="20"/>
        <end position="181"/>
    </location>
</feature>
<name>A0A023GA91_AMBTT</name>
<reference evidence="3" key="1">
    <citation type="submission" date="2014-03" db="EMBL/GenBank/DDBJ databases">
        <title>The sialotranscriptome of Amblyomma triste, Amblyomma parvum and Amblyomma cajennense ticks, uncovered by 454-based RNA-seq.</title>
        <authorList>
            <person name="Garcia G.R."/>
            <person name="Gardinassi L.G."/>
            <person name="Ribeiro J.M."/>
            <person name="Anatriello E."/>
            <person name="Ferreira B.R."/>
            <person name="Moreira H.N."/>
            <person name="Mafra C."/>
            <person name="Olegario M.M."/>
            <person name="Szabo P.J."/>
            <person name="Miranda-Santos I.K."/>
            <person name="Maruyama S.R."/>
        </authorList>
    </citation>
    <scope>NUCLEOTIDE SEQUENCE</scope>
    <source>
        <strain evidence="3">Mato Grasso do Sul</strain>
        <tissue evidence="3">Salivary glands</tissue>
    </source>
</reference>
<proteinExistence type="evidence at transcript level"/>
<feature type="compositionally biased region" description="Low complexity" evidence="1">
    <location>
        <begin position="172"/>
        <end position="181"/>
    </location>
</feature>
<dbReference type="EMBL" id="GBBM01004649">
    <property type="protein sequence ID" value="JAC30769.1"/>
    <property type="molecule type" value="mRNA"/>
</dbReference>
<sequence length="181" mass="20040">MATVGLLCVFLLQALDATAEIVRGCDPGVPKNQPVESCNYYCKDLGGGNWMMGYYTNGTKCKVDNAPDGVCLDLGLDKEGCYPEDSPEVKDFFGDNMTTQPSVPVPYTPESGTNKTKSEKTKSSKKKKSSKSKSKKSKKSKKDKKTKNEKTKDKKQKDKKSKGKKSKRETKTTTTTNEPEW</sequence>
<keyword evidence="2" id="KW-0732">Signal</keyword>
<accession>A0A023GA91</accession>
<dbReference type="AlphaFoldDB" id="A0A023GA91"/>
<organism evidence="3">
    <name type="scientific">Amblyomma triste</name>
    <name type="common">Neotropical tick</name>
    <dbReference type="NCBI Taxonomy" id="251400"/>
    <lineage>
        <taxon>Eukaryota</taxon>
        <taxon>Metazoa</taxon>
        <taxon>Ecdysozoa</taxon>
        <taxon>Arthropoda</taxon>
        <taxon>Chelicerata</taxon>
        <taxon>Arachnida</taxon>
        <taxon>Acari</taxon>
        <taxon>Parasitiformes</taxon>
        <taxon>Ixodida</taxon>
        <taxon>Ixodoidea</taxon>
        <taxon>Ixodidae</taxon>
        <taxon>Amblyomminae</taxon>
        <taxon>Amblyomma</taxon>
    </lineage>
</organism>
<evidence type="ECO:0000256" key="1">
    <source>
        <dbReference type="SAM" id="MobiDB-lite"/>
    </source>
</evidence>
<protein>
    <submittedName>
        <fullName evidence="3">Putative basic tail protein</fullName>
    </submittedName>
</protein>
<feature type="compositionally biased region" description="Basic and acidic residues" evidence="1">
    <location>
        <begin position="146"/>
        <end position="156"/>
    </location>
</feature>
<feature type="compositionally biased region" description="Basic residues" evidence="1">
    <location>
        <begin position="157"/>
        <end position="168"/>
    </location>
</feature>
<feature type="region of interest" description="Disordered" evidence="1">
    <location>
        <begin position="87"/>
        <end position="181"/>
    </location>
</feature>
<feature type="compositionally biased region" description="Basic residues" evidence="1">
    <location>
        <begin position="123"/>
        <end position="145"/>
    </location>
</feature>
<evidence type="ECO:0000256" key="2">
    <source>
        <dbReference type="SAM" id="SignalP"/>
    </source>
</evidence>